<gene>
    <name evidence="1" type="ORF">RSO01_84290</name>
</gene>
<accession>A0A512NQN7</accession>
<dbReference type="OrthoDB" id="9810886at2"/>
<protein>
    <recommendedName>
        <fullName evidence="3">DUF1062 domain-containing protein</fullName>
    </recommendedName>
</protein>
<proteinExistence type="predicted"/>
<dbReference type="RefSeq" id="WP_147156576.1">
    <property type="nucleotide sequence ID" value="NZ_BKAJ01000210.1"/>
</dbReference>
<dbReference type="EMBL" id="BKAJ01000210">
    <property type="protein sequence ID" value="GEP61263.1"/>
    <property type="molecule type" value="Genomic_DNA"/>
</dbReference>
<reference evidence="1 2" key="1">
    <citation type="submission" date="2019-07" db="EMBL/GenBank/DDBJ databases">
        <title>Whole genome shotgun sequence of Reyranella soli NBRC 108950.</title>
        <authorList>
            <person name="Hosoyama A."/>
            <person name="Uohara A."/>
            <person name="Ohji S."/>
            <person name="Ichikawa N."/>
        </authorList>
    </citation>
    <scope>NUCLEOTIDE SEQUENCE [LARGE SCALE GENOMIC DNA]</scope>
    <source>
        <strain evidence="1 2">NBRC 108950</strain>
    </source>
</reference>
<dbReference type="PIRSF" id="PIRSF021719">
    <property type="entry name" value="DUF1062"/>
    <property type="match status" value="1"/>
</dbReference>
<sequence>MSDVLRVQWTITPRTAPQPWLSCSRCGEARPFRSSDKIRLNANGKRVDAWLIYKCTGCGSTWNRPILERRSVRTIEPDLLMALHTSEQALARRLAFDVEGLRRCAGRVEEFDDALVIKTVLSESTMPARQLEILCSVPEPVGLRVDRLLAKELQLPRSRIQTLVKAGDLVAFPQESHLRRTVRDGLRIVLELARSCP</sequence>
<evidence type="ECO:0008006" key="3">
    <source>
        <dbReference type="Google" id="ProtNLM"/>
    </source>
</evidence>
<dbReference type="Pfam" id="PF06353">
    <property type="entry name" value="DUF1062"/>
    <property type="match status" value="1"/>
</dbReference>
<dbReference type="Proteomes" id="UP000321058">
    <property type="component" value="Unassembled WGS sequence"/>
</dbReference>
<dbReference type="InterPro" id="IPR009412">
    <property type="entry name" value="DUF1062"/>
</dbReference>
<comment type="caution">
    <text evidence="1">The sequence shown here is derived from an EMBL/GenBank/DDBJ whole genome shotgun (WGS) entry which is preliminary data.</text>
</comment>
<organism evidence="1 2">
    <name type="scientific">Reyranella soli</name>
    <dbReference type="NCBI Taxonomy" id="1230389"/>
    <lineage>
        <taxon>Bacteria</taxon>
        <taxon>Pseudomonadati</taxon>
        <taxon>Pseudomonadota</taxon>
        <taxon>Alphaproteobacteria</taxon>
        <taxon>Hyphomicrobiales</taxon>
        <taxon>Reyranellaceae</taxon>
        <taxon>Reyranella</taxon>
    </lineage>
</organism>
<evidence type="ECO:0000313" key="2">
    <source>
        <dbReference type="Proteomes" id="UP000321058"/>
    </source>
</evidence>
<dbReference type="AlphaFoldDB" id="A0A512NQN7"/>
<name>A0A512NQN7_9HYPH</name>
<evidence type="ECO:0000313" key="1">
    <source>
        <dbReference type="EMBL" id="GEP61263.1"/>
    </source>
</evidence>
<keyword evidence="2" id="KW-1185">Reference proteome</keyword>